<feature type="domain" description="Integrase zinc-binding" evidence="3">
    <location>
        <begin position="376"/>
        <end position="430"/>
    </location>
</feature>
<dbReference type="OrthoDB" id="7694428at2759"/>
<dbReference type="AlphaFoldDB" id="A0A6H5I440"/>
<evidence type="ECO:0000313" key="5">
    <source>
        <dbReference type="Proteomes" id="UP000479190"/>
    </source>
</evidence>
<dbReference type="Proteomes" id="UP000479190">
    <property type="component" value="Unassembled WGS sequence"/>
</dbReference>
<dbReference type="PANTHER" id="PTHR37984:SF5">
    <property type="entry name" value="PROTEIN NYNRIN-LIKE"/>
    <property type="match status" value="1"/>
</dbReference>
<dbReference type="PANTHER" id="PTHR37984">
    <property type="entry name" value="PROTEIN CBG26694"/>
    <property type="match status" value="1"/>
</dbReference>
<feature type="region of interest" description="Disordered" evidence="2">
    <location>
        <begin position="173"/>
        <end position="215"/>
    </location>
</feature>
<protein>
    <recommendedName>
        <fullName evidence="1">RNA-directed DNA polymerase</fullName>
        <ecNumber evidence="1">2.7.7.49</ecNumber>
    </recommendedName>
</protein>
<reference evidence="4 5" key="1">
    <citation type="submission" date="2020-02" db="EMBL/GenBank/DDBJ databases">
        <authorList>
            <person name="Ferguson B K."/>
        </authorList>
    </citation>
    <scope>NUCLEOTIDE SEQUENCE [LARGE SCALE GENOMIC DNA]</scope>
</reference>
<evidence type="ECO:0000256" key="1">
    <source>
        <dbReference type="ARBA" id="ARBA00012493"/>
    </source>
</evidence>
<gene>
    <name evidence="4" type="ORF">TBRA_LOCUS3124</name>
</gene>
<dbReference type="GO" id="GO:0003964">
    <property type="term" value="F:RNA-directed DNA polymerase activity"/>
    <property type="evidence" value="ECO:0007669"/>
    <property type="project" value="UniProtKB-EC"/>
</dbReference>
<name>A0A6H5I440_9HYME</name>
<dbReference type="InterPro" id="IPR050951">
    <property type="entry name" value="Retrovirus_Pol_polyprotein"/>
</dbReference>
<dbReference type="EMBL" id="CADCXV010000637">
    <property type="protein sequence ID" value="CAB0031144.1"/>
    <property type="molecule type" value="Genomic_DNA"/>
</dbReference>
<evidence type="ECO:0000313" key="4">
    <source>
        <dbReference type="EMBL" id="CAB0031144.1"/>
    </source>
</evidence>
<proteinExistence type="predicted"/>
<dbReference type="EC" id="2.7.7.49" evidence="1"/>
<keyword evidence="5" id="KW-1185">Reference proteome</keyword>
<dbReference type="Gene3D" id="1.10.340.70">
    <property type="match status" value="1"/>
</dbReference>
<sequence length="873" mass="99387">MYDVVLRLNFGGSVKIVGFADDIALVSVAKHLWQIEYDLSSAIDQVRCALQELGLVTADHKTEALLITSRKIMETITITTSRDTSMCRLTLGCFFMDVCVHAQSTEPNSCVSCWQFKLSQYEYEIRYKPGKTNVVADCLSRNPTTEDINVVTRARATDTTPLNYRVTRKYVRKPKKPETETVTQAQEQAGDPNETIVQSSAEIPEQPEEHATDEHQNNYEEDFERFNNEIVIEKILIECREKLFMRKDNYAFFIDCDGRASDEGASQLLSQNKLKTVKSDPGEVTVMKRKQSMEFAICIRNHNDSTPCIINNIEKGLLTLKALIDKFGINTISIAKSQEINHVPWEHVENMLRTLFVDIRAKIILCKGEIKFVTLQERQQVLKDMHASAIGGHKGILKTMGRMKPLYYWKNMKSDVIKFIQRCDTCQLKKLVRKKVRQPMVISHTPYEAMEKCEVSLINAKKITTSAAPKLPLFELQLTHMSAVAHREQCIEYLASKRGRLREMLEDCVAECEKEIRRNLYILHGTDALAWLAATTLAILVIRAVKKSQGTYDAEEEEYQANHKNRDGDRVITYIGIRETLVTVHHCGMHSHTSAVLYGEIEYYKELTRDECEGIQLTGTFNGFGLSLMQIKRNSTTKKSVVLAGKVDKDGGCEAGASYDDPYGSFTDVFVTGYVTIGIYDYDIKLNLESDKVFMQDGTPCNAKARHCISGEGGNVFWDTLPEKMCGANKYTVLYEGFMNKVSDPEDKNVMYVLDTHDYSFAVVKTIEETICGVKFIHTEIGRFLIIDNSSDEENVLPEPPLPNRMLSIHAGPWVFFLRMEGNKVRFYAFGKHQDIDRYERCHEEDWNEDAQPCSVCGESKDAPGQRYFDAYD</sequence>
<accession>A0A6H5I440</accession>
<dbReference type="Pfam" id="PF24664">
    <property type="entry name" value="Monjiviricetes_fusion"/>
    <property type="match status" value="1"/>
</dbReference>
<evidence type="ECO:0000259" key="3">
    <source>
        <dbReference type="Pfam" id="PF17921"/>
    </source>
</evidence>
<evidence type="ECO:0000256" key="2">
    <source>
        <dbReference type="SAM" id="MobiDB-lite"/>
    </source>
</evidence>
<dbReference type="Pfam" id="PF17921">
    <property type="entry name" value="Integrase_H2C2"/>
    <property type="match status" value="1"/>
</dbReference>
<organism evidence="4 5">
    <name type="scientific">Trichogramma brassicae</name>
    <dbReference type="NCBI Taxonomy" id="86971"/>
    <lineage>
        <taxon>Eukaryota</taxon>
        <taxon>Metazoa</taxon>
        <taxon>Ecdysozoa</taxon>
        <taxon>Arthropoda</taxon>
        <taxon>Hexapoda</taxon>
        <taxon>Insecta</taxon>
        <taxon>Pterygota</taxon>
        <taxon>Neoptera</taxon>
        <taxon>Endopterygota</taxon>
        <taxon>Hymenoptera</taxon>
        <taxon>Apocrita</taxon>
        <taxon>Proctotrupomorpha</taxon>
        <taxon>Chalcidoidea</taxon>
        <taxon>Trichogrammatidae</taxon>
        <taxon>Trichogramma</taxon>
    </lineage>
</organism>
<dbReference type="InterPro" id="IPR041588">
    <property type="entry name" value="Integrase_H2C2"/>
</dbReference>